<proteinExistence type="predicted"/>
<evidence type="ECO:0000313" key="5">
    <source>
        <dbReference type="EMBL" id="RHZ50511.1"/>
    </source>
</evidence>
<evidence type="ECO:0000259" key="4">
    <source>
        <dbReference type="Pfam" id="PF01494"/>
    </source>
</evidence>
<dbReference type="InterPro" id="IPR036188">
    <property type="entry name" value="FAD/NAD-bd_sf"/>
</dbReference>
<dbReference type="GeneID" id="38126191"/>
<dbReference type="Proteomes" id="UP000215305">
    <property type="component" value="Unassembled WGS sequence"/>
</dbReference>
<dbReference type="PANTHER" id="PTHR43476:SF3">
    <property type="entry name" value="FAD-BINDING MONOOXYGENASE"/>
    <property type="match status" value="1"/>
</dbReference>
<dbReference type="STRING" id="41047.A0A397GHT8"/>
<keyword evidence="3" id="KW-0560">Oxidoreductase</keyword>
<accession>A0A397GHT8</accession>
<dbReference type="Gene3D" id="3.30.70.2450">
    <property type="match status" value="1"/>
</dbReference>
<protein>
    <recommendedName>
        <fullName evidence="4">FAD-binding domain-containing protein</fullName>
    </recommendedName>
</protein>
<dbReference type="InterPro" id="IPR050631">
    <property type="entry name" value="PheA/TfdB_FAD_monoxygenase"/>
</dbReference>
<feature type="domain" description="FAD-binding" evidence="4">
    <location>
        <begin position="6"/>
        <end position="367"/>
    </location>
</feature>
<dbReference type="RefSeq" id="XP_026612753.1">
    <property type="nucleotide sequence ID" value="XM_026757836.1"/>
</dbReference>
<dbReference type="GO" id="GO:0071949">
    <property type="term" value="F:FAD binding"/>
    <property type="evidence" value="ECO:0007669"/>
    <property type="project" value="InterPro"/>
</dbReference>
<dbReference type="PANTHER" id="PTHR43476">
    <property type="entry name" value="3-(3-HYDROXY-PHENYL)PROPIONATE/3-HYDROXYCINNAMIC ACID HYDROXYLASE"/>
    <property type="match status" value="1"/>
</dbReference>
<gene>
    <name evidence="5" type="ORF">CDV56_104217</name>
</gene>
<evidence type="ECO:0000256" key="2">
    <source>
        <dbReference type="ARBA" id="ARBA00022827"/>
    </source>
</evidence>
<keyword evidence="1" id="KW-0285">Flavoprotein</keyword>
<evidence type="ECO:0000313" key="6">
    <source>
        <dbReference type="Proteomes" id="UP000215305"/>
    </source>
</evidence>
<dbReference type="Gene3D" id="3.50.50.60">
    <property type="entry name" value="FAD/NAD(P)-binding domain"/>
    <property type="match status" value="1"/>
</dbReference>
<keyword evidence="2" id="KW-0274">FAD</keyword>
<keyword evidence="6" id="KW-1185">Reference proteome</keyword>
<dbReference type="GO" id="GO:0008688">
    <property type="term" value="F:3-(3-hydroxyphenyl)propionate hydroxylase activity"/>
    <property type="evidence" value="ECO:0007669"/>
    <property type="project" value="TreeGrafter"/>
</dbReference>
<dbReference type="Pfam" id="PF01494">
    <property type="entry name" value="FAD_binding_3"/>
    <property type="match status" value="1"/>
</dbReference>
<reference evidence="5" key="1">
    <citation type="submission" date="2018-08" db="EMBL/GenBank/DDBJ databases">
        <title>Draft genome sequence of azole-resistant Aspergillus thermomutatus (Neosartorya pseudofischeri) strain HMR AF 39, isolated from a human nasal aspirate.</title>
        <authorList>
            <person name="Parent-Michaud M."/>
            <person name="Dufresne P.J."/>
            <person name="Fournier E."/>
            <person name="Martineau C."/>
            <person name="Moreira S."/>
            <person name="Perkins V."/>
            <person name="De Repentigny L."/>
            <person name="Dufresne S.F."/>
        </authorList>
    </citation>
    <scope>NUCLEOTIDE SEQUENCE [LARGE SCALE GENOMIC DNA]</scope>
    <source>
        <strain evidence="5">HMR AF 39</strain>
    </source>
</reference>
<dbReference type="InterPro" id="IPR002938">
    <property type="entry name" value="FAD-bd"/>
</dbReference>
<evidence type="ECO:0000256" key="3">
    <source>
        <dbReference type="ARBA" id="ARBA00023002"/>
    </source>
</evidence>
<dbReference type="VEuPathDB" id="FungiDB:CDV56_104217"/>
<organism evidence="5 6">
    <name type="scientific">Aspergillus thermomutatus</name>
    <name type="common">Neosartorya pseudofischeri</name>
    <dbReference type="NCBI Taxonomy" id="41047"/>
    <lineage>
        <taxon>Eukaryota</taxon>
        <taxon>Fungi</taxon>
        <taxon>Dikarya</taxon>
        <taxon>Ascomycota</taxon>
        <taxon>Pezizomycotina</taxon>
        <taxon>Eurotiomycetes</taxon>
        <taxon>Eurotiomycetidae</taxon>
        <taxon>Eurotiales</taxon>
        <taxon>Aspergillaceae</taxon>
        <taxon>Aspergillus</taxon>
        <taxon>Aspergillus subgen. Fumigati</taxon>
    </lineage>
</organism>
<dbReference type="EMBL" id="NKHU02000159">
    <property type="protein sequence ID" value="RHZ50511.1"/>
    <property type="molecule type" value="Genomic_DNA"/>
</dbReference>
<dbReference type="OrthoDB" id="10016252at2759"/>
<comment type="caution">
    <text evidence="5">The sequence shown here is derived from an EMBL/GenBank/DDBJ whole genome shotgun (WGS) entry which is preliminary data.</text>
</comment>
<name>A0A397GHT8_ASPTH</name>
<evidence type="ECO:0000256" key="1">
    <source>
        <dbReference type="ARBA" id="ARBA00022630"/>
    </source>
</evidence>
<dbReference type="SUPFAM" id="SSF51905">
    <property type="entry name" value="FAD/NAD(P)-binding domain"/>
    <property type="match status" value="1"/>
</dbReference>
<sequence>MSPMNTDVVIVGGGPSGLTLGLSLARYEIKSVILEKEDDITHDPRGVVLTGDALRSLWTLGLGKHVSSIGQELRSVNFHTTSPQNEPFFTIELDSDMMEHGLPSTILQSQPRLEYFLRQLVASSKYCTLQSACEVVGRDEHANGVTVHYLDSDQTPRQIQAAWLVGADGKRGIVRKHFLEPSAGVRQETGIFEYEGTWIAANLKITLPTPQSHPELALWAAGHDPKSVYDLFWPADWHFCRPPGKPVACGRFGPHSDRLWRHEFAVPEWDDSMDASAMFWEHLTPLITRRIQPLHGGCPVEVTFPRDCIEVLRCRPFRFSHRVVNKWFAERTVLIGDAAHVFPPFGGQGVACGVQDAAGLAWRLAILTKVGSLAHSRTLREGLLQAWADERRMGIDNSARLTRQNGELCNKEASWTGSVQLACLRVVQGFLGALGMRLGPFEADSQGYRGCGRGGFAAENGGGIKLGQVYVQTRLPDSPTPMIELSDQALRRVPTVLTLLVITPGQSSETEQELVALLRVLRQSGIDPAALSERSIVQFNPSDSSDHISGVSQWPVCHVAPADLLVGFPVRPGYSSLQFMHRLGDSRARYVILRPDNIVIARGRDLLDLKSSLDKLERSLS</sequence>
<dbReference type="GO" id="GO:0019622">
    <property type="term" value="P:3-(3-hydroxy)phenylpropionate catabolic process"/>
    <property type="evidence" value="ECO:0007669"/>
    <property type="project" value="TreeGrafter"/>
</dbReference>
<dbReference type="AlphaFoldDB" id="A0A397GHT8"/>
<dbReference type="PRINTS" id="PR00420">
    <property type="entry name" value="RNGMNOXGNASE"/>
</dbReference>